<dbReference type="Proteomes" id="UP000620124">
    <property type="component" value="Unassembled WGS sequence"/>
</dbReference>
<evidence type="ECO:0000313" key="1">
    <source>
        <dbReference type="EMBL" id="KAF7344766.1"/>
    </source>
</evidence>
<keyword evidence="2" id="KW-1185">Reference proteome</keyword>
<organism evidence="1 2">
    <name type="scientific">Mycena venus</name>
    <dbReference type="NCBI Taxonomy" id="2733690"/>
    <lineage>
        <taxon>Eukaryota</taxon>
        <taxon>Fungi</taxon>
        <taxon>Dikarya</taxon>
        <taxon>Basidiomycota</taxon>
        <taxon>Agaricomycotina</taxon>
        <taxon>Agaricomycetes</taxon>
        <taxon>Agaricomycetidae</taxon>
        <taxon>Agaricales</taxon>
        <taxon>Marasmiineae</taxon>
        <taxon>Mycenaceae</taxon>
        <taxon>Mycena</taxon>
    </lineage>
</organism>
<evidence type="ECO:0000313" key="2">
    <source>
        <dbReference type="Proteomes" id="UP000620124"/>
    </source>
</evidence>
<dbReference type="AlphaFoldDB" id="A0A8H6XQR9"/>
<dbReference type="OrthoDB" id="2885618at2759"/>
<reference evidence="1" key="1">
    <citation type="submission" date="2020-05" db="EMBL/GenBank/DDBJ databases">
        <title>Mycena genomes resolve the evolution of fungal bioluminescence.</title>
        <authorList>
            <person name="Tsai I.J."/>
        </authorList>
    </citation>
    <scope>NUCLEOTIDE SEQUENCE</scope>
    <source>
        <strain evidence="1">CCC161011</strain>
    </source>
</reference>
<accession>A0A8H6XQR9</accession>
<name>A0A8H6XQR9_9AGAR</name>
<protein>
    <submittedName>
        <fullName evidence="1">F-box domain-containing protein</fullName>
    </submittedName>
</protein>
<dbReference type="EMBL" id="JACAZI010000014">
    <property type="protein sequence ID" value="KAF7344766.1"/>
    <property type="molecule type" value="Genomic_DNA"/>
</dbReference>
<proteinExistence type="predicted"/>
<gene>
    <name evidence="1" type="ORF">MVEN_01637500</name>
</gene>
<sequence length="360" mass="40546">MSILEADRARIAAIDAQILIFLEYSDRELESLSALQGEQAALHERLASYKYPVLTLPNEIVSKFFANFLPIYPLCPPLTGTSSPTNLAHICRLWREIAVATPELWRAIGFSDEGVRSEHKIYLSNLWLSRSGTLPLSIDIDEHWVDTAKILPDFLPHCARWEYLQLHIFSPLPHFLPQMPLLRQIDVMLGMTPPIFTLPDAPLLRTAIVGARRGVTEGVILPWAQLTSLTLRSVSASNCGRILRQATNLLHCNLRLFTRSDRQYTGSDVVLSHLDCLTMDTGSNRFPDVLSTFVVPALRSLTIEERLLSPVEPIRSLTAFISKSGCTLQKVHITEKIIEDADAYRQAFPSTEFSFEFDGY</sequence>
<comment type="caution">
    <text evidence="1">The sequence shown here is derived from an EMBL/GenBank/DDBJ whole genome shotgun (WGS) entry which is preliminary data.</text>
</comment>